<keyword evidence="4" id="KW-0045">Antibiotic biosynthesis</keyword>
<evidence type="ECO:0000256" key="4">
    <source>
        <dbReference type="ARBA" id="ARBA00023194"/>
    </source>
</evidence>
<dbReference type="Pfam" id="PF00501">
    <property type="entry name" value="AMP-binding"/>
    <property type="match status" value="2"/>
</dbReference>
<dbReference type="InterPro" id="IPR020845">
    <property type="entry name" value="AMP-binding_CS"/>
</dbReference>
<reference evidence="8 9" key="1">
    <citation type="submission" date="2020-09" db="EMBL/GenBank/DDBJ databases">
        <title>Paenibacillus sp. strain PR3 16S rRNA gene Genome sequencing and assembly.</title>
        <authorList>
            <person name="Kim J."/>
        </authorList>
    </citation>
    <scope>NUCLEOTIDE SEQUENCE [LARGE SCALE GENOMIC DNA]</scope>
    <source>
        <strain evidence="8 9">PR3</strain>
    </source>
</reference>
<keyword evidence="9" id="KW-1185">Reference proteome</keyword>
<evidence type="ECO:0000256" key="1">
    <source>
        <dbReference type="ARBA" id="ARBA00004924"/>
    </source>
</evidence>
<keyword evidence="5" id="KW-0511">Multifunctional enzyme</keyword>
<dbReference type="InterPro" id="IPR025110">
    <property type="entry name" value="AMP-bd_C"/>
</dbReference>
<evidence type="ECO:0000256" key="3">
    <source>
        <dbReference type="ARBA" id="ARBA00022598"/>
    </source>
</evidence>
<comment type="caution">
    <text evidence="8">The sequence shown here is derived from an EMBL/GenBank/DDBJ whole genome shotgun (WGS) entry which is preliminary data.</text>
</comment>
<keyword evidence="3" id="KW-0436">Ligase</keyword>
<dbReference type="InterPro" id="IPR029063">
    <property type="entry name" value="SAM-dependent_MTases_sf"/>
</dbReference>
<dbReference type="InterPro" id="IPR025714">
    <property type="entry name" value="Methyltranfer_dom"/>
</dbReference>
<dbReference type="InterPro" id="IPR042099">
    <property type="entry name" value="ANL_N_sf"/>
</dbReference>
<sequence length="1118" mass="125730">MPFDASNGQTLSGVVHEADRLFWRNLLGNDRELTRVPADSRKLDSLLAQYSLKCDEGLTALLHGRSGGSDYAMYLLVTGALALVTARYTNQHEVLLVTPVFEQTREGGMDNDLLVMPVAIGQQDNTRMYLNGMRDMLRGVMEHQRYPFDRLAREIGWLAQEEELLTIPIAVGYSKLQSKAELDANLTDLQFWFSYSADGQLLLELTYNAQLYSEAFIEQISMHWQSAVRELAVQTDTTLVELEWLPASDRSLVIEQWNATAGPFPSDATLHSLFEAQALRMPDAIAALCRDERISYRELDEWSNRIARTLRQTGAASGSRTAVLCSRSFAMVAAVLGILKAGGAYVPLDAAWPKRRLETVLQEVGATHIVTMKQTWEPVADLARRVRSIDRILLLDEEDVHAEPVLQQPDLIVRMFDDLSAAAHDRVSAGGFISAYTGLAYTEEEVNQYVNRIVELARPFARDDRRVLEVGCGSGLIMFELAPLFGFYVGLDPSPATQQRNEQIRRERGFANVSLLTAFADSMADMEAASFDLIMLPSVFQFFDGYRYAEKVMRLALRLLKPNGTILIADVPDEDSKEEFRISLEEFRRDYGMVYQSRFNIDQHLYASEAFFQGYAAMYPNVSIEIARRSGFRNELRYRYDVVMTLDGEYMEPGHNLYVTGGRIAQESADALDPVERPEDTAYVLFTSGSTGTPKGVVVTHRPVVNVIDWVNRTFGVDEQDRLFFITSLCFDLSVYDMFGMFAAGGAIDIVPEEDVKRPEGWLKRMAEAGITIWDSAPAALAQCVPYMERQWSELVKLRLALLSGDWIPLTLPGQLNNRFPGIRVAALGGATEACIWSNCYEVDEVDPAWASIPYGKPIRNARYYILDRNYKPCPIGAIGELYIGGDCLASGYHSEKLTLDRFIADPYSPIAGGVMYRTGDLAKWMRDGNMEFLGRTDHQVKIRGYRVELGEIQAKLLRYPGIGQCIVLDRADAAGVKSLCAYYVAEEEYQVRSLRDYLGTELPPYMIPSYFIKLASIPVTSNGKVDRSALPDPHSIKRPDEAYEPPANDMEAEIAELWKELLELDNVSVLDDFFEIGGHSLLAVKMELEMELRGYLISPEQFAQCRTIRDLAQHTTK</sequence>
<dbReference type="NCBIfam" id="TIGR01733">
    <property type="entry name" value="AA-adenyl-dom"/>
    <property type="match status" value="1"/>
</dbReference>
<dbReference type="SUPFAM" id="SSF53335">
    <property type="entry name" value="S-adenosyl-L-methionine-dependent methyltransferases"/>
    <property type="match status" value="1"/>
</dbReference>
<dbReference type="Proteomes" id="UP000609346">
    <property type="component" value="Unassembled WGS sequence"/>
</dbReference>
<evidence type="ECO:0000313" key="9">
    <source>
        <dbReference type="Proteomes" id="UP000609346"/>
    </source>
</evidence>
<dbReference type="SUPFAM" id="SSF56801">
    <property type="entry name" value="Acetyl-CoA synthetase-like"/>
    <property type="match status" value="1"/>
</dbReference>
<dbReference type="PROSITE" id="PS00455">
    <property type="entry name" value="AMP_BINDING"/>
    <property type="match status" value="1"/>
</dbReference>
<dbReference type="Pfam" id="PF13847">
    <property type="entry name" value="Methyltransf_31"/>
    <property type="match status" value="1"/>
</dbReference>
<dbReference type="Pfam" id="PF00550">
    <property type="entry name" value="PP-binding"/>
    <property type="match status" value="1"/>
</dbReference>
<dbReference type="PROSITE" id="PS50075">
    <property type="entry name" value="CARRIER"/>
    <property type="match status" value="1"/>
</dbReference>
<name>A0ABR8MP85_9BACL</name>
<evidence type="ECO:0000256" key="2">
    <source>
        <dbReference type="ARBA" id="ARBA00006432"/>
    </source>
</evidence>
<dbReference type="Gene3D" id="3.40.50.150">
    <property type="entry name" value="Vaccinia Virus protein VP39"/>
    <property type="match status" value="1"/>
</dbReference>
<dbReference type="EMBL" id="JACXZA010000001">
    <property type="protein sequence ID" value="MBD3917803.1"/>
    <property type="molecule type" value="Genomic_DNA"/>
</dbReference>
<dbReference type="InterPro" id="IPR036736">
    <property type="entry name" value="ACP-like_sf"/>
</dbReference>
<comment type="similarity">
    <text evidence="2">Belongs to the ATP-dependent AMP-binding enzyme family.</text>
</comment>
<dbReference type="InterPro" id="IPR009081">
    <property type="entry name" value="PP-bd_ACP"/>
</dbReference>
<organism evidence="8 9">
    <name type="scientific">Paenibacillus terricola</name>
    <dbReference type="NCBI Taxonomy" id="2763503"/>
    <lineage>
        <taxon>Bacteria</taxon>
        <taxon>Bacillati</taxon>
        <taxon>Bacillota</taxon>
        <taxon>Bacilli</taxon>
        <taxon>Bacillales</taxon>
        <taxon>Paenibacillaceae</taxon>
        <taxon>Paenibacillus</taxon>
    </lineage>
</organism>
<gene>
    <name evidence="8" type="ORF">H8B09_03490</name>
</gene>
<dbReference type="RefSeq" id="WP_191202066.1">
    <property type="nucleotide sequence ID" value="NZ_JACXZA010000001.1"/>
</dbReference>
<dbReference type="InterPro" id="IPR010071">
    <property type="entry name" value="AA_adenyl_dom"/>
</dbReference>
<dbReference type="PANTHER" id="PTHR45527:SF10">
    <property type="entry name" value="PYOCHELIN SYNTHASE PCHF"/>
    <property type="match status" value="1"/>
</dbReference>
<dbReference type="Gene3D" id="1.10.1200.10">
    <property type="entry name" value="ACP-like"/>
    <property type="match status" value="1"/>
</dbReference>
<dbReference type="Pfam" id="PF00668">
    <property type="entry name" value="Condensation"/>
    <property type="match status" value="1"/>
</dbReference>
<feature type="compositionally biased region" description="Basic and acidic residues" evidence="6">
    <location>
        <begin position="1026"/>
        <end position="1042"/>
    </location>
</feature>
<dbReference type="Gene3D" id="3.30.559.30">
    <property type="entry name" value="Nonribosomal peptide synthetase, condensation domain"/>
    <property type="match status" value="1"/>
</dbReference>
<dbReference type="Pfam" id="PF13193">
    <property type="entry name" value="AMP-binding_C"/>
    <property type="match status" value="1"/>
</dbReference>
<dbReference type="Gene3D" id="3.40.50.12780">
    <property type="entry name" value="N-terminal domain of ligase-like"/>
    <property type="match status" value="2"/>
</dbReference>
<evidence type="ECO:0000259" key="7">
    <source>
        <dbReference type="PROSITE" id="PS50075"/>
    </source>
</evidence>
<accession>A0ABR8MP85</accession>
<evidence type="ECO:0000256" key="6">
    <source>
        <dbReference type="SAM" id="MobiDB-lite"/>
    </source>
</evidence>
<dbReference type="Gene3D" id="3.30.300.30">
    <property type="match status" value="1"/>
</dbReference>
<feature type="region of interest" description="Disordered" evidence="6">
    <location>
        <begin position="1026"/>
        <end position="1045"/>
    </location>
</feature>
<dbReference type="InterPro" id="IPR001242">
    <property type="entry name" value="Condensation_dom"/>
</dbReference>
<dbReference type="CDD" id="cd02440">
    <property type="entry name" value="AdoMet_MTases"/>
    <property type="match status" value="1"/>
</dbReference>
<dbReference type="InterPro" id="IPR045851">
    <property type="entry name" value="AMP-bd_C_sf"/>
</dbReference>
<evidence type="ECO:0000313" key="8">
    <source>
        <dbReference type="EMBL" id="MBD3917803.1"/>
    </source>
</evidence>
<dbReference type="SUPFAM" id="SSF47336">
    <property type="entry name" value="ACP-like"/>
    <property type="match status" value="1"/>
</dbReference>
<dbReference type="PIRSF" id="PIRSF001617">
    <property type="entry name" value="Alpha-AR"/>
    <property type="match status" value="1"/>
</dbReference>
<dbReference type="InterPro" id="IPR000873">
    <property type="entry name" value="AMP-dep_synth/lig_dom"/>
</dbReference>
<protein>
    <submittedName>
        <fullName evidence="8">Amino acid adenylation domain-containing protein</fullName>
    </submittedName>
</protein>
<proteinExistence type="inferred from homology"/>
<dbReference type="SUPFAM" id="SSF52777">
    <property type="entry name" value="CoA-dependent acyltransferases"/>
    <property type="match status" value="1"/>
</dbReference>
<comment type="pathway">
    <text evidence="1">Siderophore biosynthesis.</text>
</comment>
<dbReference type="PANTHER" id="PTHR45527">
    <property type="entry name" value="NONRIBOSOMAL PEPTIDE SYNTHETASE"/>
    <property type="match status" value="1"/>
</dbReference>
<evidence type="ECO:0000256" key="5">
    <source>
        <dbReference type="ARBA" id="ARBA00023268"/>
    </source>
</evidence>
<feature type="domain" description="Carrier" evidence="7">
    <location>
        <begin position="1046"/>
        <end position="1118"/>
    </location>
</feature>